<dbReference type="Proteomes" id="UP001596242">
    <property type="component" value="Unassembled WGS sequence"/>
</dbReference>
<dbReference type="RefSeq" id="WP_386407785.1">
    <property type="nucleotide sequence ID" value="NZ_JBHSPT010000170.1"/>
</dbReference>
<protein>
    <recommendedName>
        <fullName evidence="3">DUF4254 domain-containing protein</fullName>
    </recommendedName>
</protein>
<accession>A0ABW1MC04</accession>
<proteinExistence type="predicted"/>
<dbReference type="EMBL" id="JBHSPT010000170">
    <property type="protein sequence ID" value="MFC6060914.1"/>
    <property type="molecule type" value="Genomic_DNA"/>
</dbReference>
<evidence type="ECO:0000313" key="1">
    <source>
        <dbReference type="EMBL" id="MFC6060914.1"/>
    </source>
</evidence>
<keyword evidence="2" id="KW-1185">Reference proteome</keyword>
<evidence type="ECO:0000313" key="2">
    <source>
        <dbReference type="Proteomes" id="UP001596242"/>
    </source>
</evidence>
<gene>
    <name evidence="1" type="ORF">ACFP50_37690</name>
</gene>
<comment type="caution">
    <text evidence="1">The sequence shown here is derived from an EMBL/GenBank/DDBJ whole genome shotgun (WGS) entry which is preliminary data.</text>
</comment>
<sequence>MSESEEQARFFVRTWAEAVLRQAARARTIRRTAEQDSRNCDRMEDWSPPLHVLEENFRNQWAEEHQLIWAAHQLERWDARLCRERGQQPRPEDPFLKTIRDALEHLDEVNFANGQAVAPPILTKRDKYIGRALRDLSGGVLDLALGGGTLVGGILPQAIEERGLQAVRAVEEELAEEQLDEYAALLHADERDPDLEQLLGRITAYYEHPERLAAPFDQGGTIDAD</sequence>
<evidence type="ECO:0008006" key="3">
    <source>
        <dbReference type="Google" id="ProtNLM"/>
    </source>
</evidence>
<organism evidence="1 2">
    <name type="scientific">Streptomyces pratens</name>
    <dbReference type="NCBI Taxonomy" id="887456"/>
    <lineage>
        <taxon>Bacteria</taxon>
        <taxon>Bacillati</taxon>
        <taxon>Actinomycetota</taxon>
        <taxon>Actinomycetes</taxon>
        <taxon>Kitasatosporales</taxon>
        <taxon>Streptomycetaceae</taxon>
        <taxon>Streptomyces</taxon>
    </lineage>
</organism>
<reference evidence="2" key="1">
    <citation type="journal article" date="2019" name="Int. J. Syst. Evol. Microbiol.">
        <title>The Global Catalogue of Microorganisms (GCM) 10K type strain sequencing project: providing services to taxonomists for standard genome sequencing and annotation.</title>
        <authorList>
            <consortium name="The Broad Institute Genomics Platform"/>
            <consortium name="The Broad Institute Genome Sequencing Center for Infectious Disease"/>
            <person name="Wu L."/>
            <person name="Ma J."/>
        </authorList>
    </citation>
    <scope>NUCLEOTIDE SEQUENCE [LARGE SCALE GENOMIC DNA]</scope>
    <source>
        <strain evidence="2">JCM 12763</strain>
    </source>
</reference>
<name>A0ABW1MC04_9ACTN</name>